<dbReference type="SUPFAM" id="SSF56300">
    <property type="entry name" value="Metallo-dependent phosphatases"/>
    <property type="match status" value="1"/>
</dbReference>
<dbReference type="PANTHER" id="PTHR42850">
    <property type="entry name" value="METALLOPHOSPHOESTERASE"/>
    <property type="match status" value="1"/>
</dbReference>
<dbReference type="InterPro" id="IPR050126">
    <property type="entry name" value="Ap4A_hydrolase"/>
</dbReference>
<evidence type="ECO:0000313" key="3">
    <source>
        <dbReference type="EMBL" id="GEM90867.1"/>
    </source>
</evidence>
<dbReference type="PANTHER" id="PTHR42850:SF2">
    <property type="entry name" value="BLL5683 PROTEIN"/>
    <property type="match status" value="1"/>
</dbReference>
<dbReference type="EMBL" id="BJXN01000025">
    <property type="protein sequence ID" value="GEM90867.1"/>
    <property type="molecule type" value="Genomic_DNA"/>
</dbReference>
<dbReference type="InterPro" id="IPR029052">
    <property type="entry name" value="Metallo-depent_PP-like"/>
</dbReference>
<accession>A0A511RP59</accession>
<dbReference type="Gene3D" id="3.60.21.10">
    <property type="match status" value="1"/>
</dbReference>
<name>A0A511RP59_9DEIN</name>
<dbReference type="PIRSF" id="PIRSF000883">
    <property type="entry name" value="Pesterase_MJ0912"/>
    <property type="match status" value="1"/>
</dbReference>
<proteinExistence type="inferred from homology"/>
<evidence type="ECO:0000259" key="2">
    <source>
        <dbReference type="Pfam" id="PF12850"/>
    </source>
</evidence>
<reference evidence="3 4" key="1">
    <citation type="submission" date="2019-07" db="EMBL/GenBank/DDBJ databases">
        <title>Whole genome shotgun sequence of Oceanithermus desulfurans NBRC 100063.</title>
        <authorList>
            <person name="Hosoyama A."/>
            <person name="Uohara A."/>
            <person name="Ohji S."/>
            <person name="Ichikawa N."/>
        </authorList>
    </citation>
    <scope>NUCLEOTIDE SEQUENCE [LARGE SCALE GENOMIC DNA]</scope>
    <source>
        <strain evidence="3 4">NBRC 100063</strain>
    </source>
</reference>
<dbReference type="InterPro" id="IPR024654">
    <property type="entry name" value="Calcineurin-like_PHP_lpxH"/>
</dbReference>
<dbReference type="GO" id="GO:0005737">
    <property type="term" value="C:cytoplasm"/>
    <property type="evidence" value="ECO:0007669"/>
    <property type="project" value="TreeGrafter"/>
</dbReference>
<feature type="domain" description="Calcineurin-like phosphoesterase" evidence="2">
    <location>
        <begin position="17"/>
        <end position="222"/>
    </location>
</feature>
<dbReference type="GO" id="GO:0016791">
    <property type="term" value="F:phosphatase activity"/>
    <property type="evidence" value="ECO:0007669"/>
    <property type="project" value="TreeGrafter"/>
</dbReference>
<organism evidence="3 4">
    <name type="scientific">Oceanithermus desulfurans NBRC 100063</name>
    <dbReference type="NCBI Taxonomy" id="1227550"/>
    <lineage>
        <taxon>Bacteria</taxon>
        <taxon>Thermotogati</taxon>
        <taxon>Deinococcota</taxon>
        <taxon>Deinococci</taxon>
        <taxon>Thermales</taxon>
        <taxon>Thermaceae</taxon>
        <taxon>Oceanithermus</taxon>
    </lineage>
</organism>
<gene>
    <name evidence="3" type="ORF">ODE01S_23010</name>
</gene>
<dbReference type="Proteomes" id="UP000321827">
    <property type="component" value="Unassembled WGS sequence"/>
</dbReference>
<evidence type="ECO:0000313" key="4">
    <source>
        <dbReference type="Proteomes" id="UP000321827"/>
    </source>
</evidence>
<comment type="caution">
    <text evidence="3">The sequence shown here is derived from an EMBL/GenBank/DDBJ whole genome shotgun (WGS) entry which is preliminary data.</text>
</comment>
<evidence type="ECO:0000256" key="1">
    <source>
        <dbReference type="ARBA" id="ARBA00008950"/>
    </source>
</evidence>
<comment type="similarity">
    <text evidence="1">Belongs to the metallophosphoesterase superfamily. YfcE family.</text>
</comment>
<dbReference type="AlphaFoldDB" id="A0A511RP59"/>
<protein>
    <submittedName>
        <fullName evidence="3">Phosphatase</fullName>
    </submittedName>
</protein>
<sequence>MKSAYRTRAILLYVLTLLLSDIHGNLAALEAVLEHARRHEFERVLFLGDAVGYYPDGDAVIDRLRALGAEGVMGNHDAWMLTQDVLEGEGYVFEILRWQSEHLSEENRAWLAALPWTREGEGWLAVHGSPCDPFLYVDDLDLARAAFGCTSARWIFHGHTHLAGAFTALDGPKGPWVRYKPFTEPENLLKVGPKARAMVNPGSVGQPRDGVPLAGYAVWDEDAGTVRAYRVAFDIEAVARRVEEVGFPPALHQRLKKGR</sequence>
<dbReference type="Pfam" id="PF12850">
    <property type="entry name" value="Metallophos_2"/>
    <property type="match status" value="1"/>
</dbReference>
<dbReference type="InterPro" id="IPR011152">
    <property type="entry name" value="Pesterase_MJ0912"/>
</dbReference>